<keyword evidence="3" id="KW-1185">Reference proteome</keyword>
<dbReference type="EMBL" id="CP102453">
    <property type="protein sequence ID" value="UUX33740.1"/>
    <property type="molecule type" value="Genomic_DNA"/>
</dbReference>
<gene>
    <name evidence="2" type="ORF">NRE15_12745</name>
</gene>
<accession>A0ABY5P5I9</accession>
<dbReference type="RefSeq" id="WP_313793243.1">
    <property type="nucleotide sequence ID" value="NZ_CP102453.1"/>
</dbReference>
<reference evidence="2 3" key="1">
    <citation type="submission" date="2022-08" db="EMBL/GenBank/DDBJ databases">
        <title>Aerococcaceae sp. nov isolated from spoiled eye mask.</title>
        <authorList>
            <person name="Zhou G."/>
            <person name="Xie X.-B."/>
            <person name="Shi Q.-S."/>
            <person name="Wang Y.-S."/>
            <person name="Wen X."/>
            <person name="Peng H."/>
            <person name="Yang X.-J."/>
            <person name="Tao H.-B."/>
            <person name="Huang X.-M."/>
        </authorList>
    </citation>
    <scope>NUCLEOTIDE SEQUENCE [LARGE SCALE GENOMIC DNA]</scope>
    <source>
        <strain evidence="3">DM20194951</strain>
    </source>
</reference>
<sequence length="50" mass="5499">MLKFMLIALVVILVINFLGVYGVIGTLLVALLLSRKKVVKESPSDLEIDL</sequence>
<evidence type="ECO:0000313" key="3">
    <source>
        <dbReference type="Proteomes" id="UP001315967"/>
    </source>
</evidence>
<keyword evidence="1" id="KW-0472">Membrane</keyword>
<evidence type="ECO:0000313" key="2">
    <source>
        <dbReference type="EMBL" id="UUX33740.1"/>
    </source>
</evidence>
<dbReference type="Proteomes" id="UP001315967">
    <property type="component" value="Chromosome"/>
</dbReference>
<organism evidence="2 3">
    <name type="scientific">Fundicoccus culcitae</name>
    <dbReference type="NCBI Taxonomy" id="2969821"/>
    <lineage>
        <taxon>Bacteria</taxon>
        <taxon>Bacillati</taxon>
        <taxon>Bacillota</taxon>
        <taxon>Bacilli</taxon>
        <taxon>Lactobacillales</taxon>
        <taxon>Aerococcaceae</taxon>
        <taxon>Fundicoccus</taxon>
    </lineage>
</organism>
<keyword evidence="1" id="KW-0812">Transmembrane</keyword>
<keyword evidence="1" id="KW-1133">Transmembrane helix</keyword>
<name>A0ABY5P5I9_9LACT</name>
<feature type="transmembrane region" description="Helical" evidence="1">
    <location>
        <begin position="6"/>
        <end position="33"/>
    </location>
</feature>
<evidence type="ECO:0000256" key="1">
    <source>
        <dbReference type="SAM" id="Phobius"/>
    </source>
</evidence>
<proteinExistence type="predicted"/>
<protein>
    <submittedName>
        <fullName evidence="2">Uncharacterized protein</fullName>
    </submittedName>
</protein>